<dbReference type="Proteomes" id="UP001501757">
    <property type="component" value="Unassembled WGS sequence"/>
</dbReference>
<feature type="site" description="May be catalytically important" evidence="2">
    <location>
        <position position="157"/>
    </location>
</feature>
<protein>
    <recommendedName>
        <fullName evidence="2">GTP cyclohydrolase FolE2</fullName>
        <ecNumber evidence="2">3.5.4.16</ecNumber>
    </recommendedName>
</protein>
<proteinExistence type="inferred from homology"/>
<dbReference type="Gene3D" id="3.10.270.10">
    <property type="entry name" value="Urate Oxidase"/>
    <property type="match status" value="1"/>
</dbReference>
<accession>A0ABP3GKQ8</accession>
<dbReference type="HAMAP" id="MF_01527_B">
    <property type="entry name" value="GTP_cyclohydrol_B"/>
    <property type="match status" value="1"/>
</dbReference>
<gene>
    <name evidence="2 3" type="primary">folE2</name>
    <name evidence="3" type="ORF">GCM10009092_10850</name>
</gene>
<comment type="function">
    <text evidence="2">Converts GTP to 7,8-dihydroneopterin triphosphate.</text>
</comment>
<dbReference type="NCBIfam" id="NF010200">
    <property type="entry name" value="PRK13674.1-1"/>
    <property type="match status" value="1"/>
</dbReference>
<dbReference type="Pfam" id="PF02649">
    <property type="entry name" value="GCHY-1"/>
    <property type="match status" value="1"/>
</dbReference>
<organism evidence="3 4">
    <name type="scientific">Bowmanella denitrificans</name>
    <dbReference type="NCBI Taxonomy" id="366582"/>
    <lineage>
        <taxon>Bacteria</taxon>
        <taxon>Pseudomonadati</taxon>
        <taxon>Pseudomonadota</taxon>
        <taxon>Gammaproteobacteria</taxon>
        <taxon>Alteromonadales</taxon>
        <taxon>Alteromonadaceae</taxon>
        <taxon>Bowmanella</taxon>
    </lineage>
</organism>
<comment type="similarity">
    <text evidence="2">Belongs to the GTP cyclohydrolase IV family.</text>
</comment>
<keyword evidence="4" id="KW-1185">Reference proteome</keyword>
<comment type="pathway">
    <text evidence="2">Cofactor biosynthesis; 7,8-dihydroneopterin triphosphate biosynthesis; 7,8-dihydroneopterin triphosphate from GTP: step 1/1.</text>
</comment>
<comment type="caution">
    <text evidence="3">The sequence shown here is derived from an EMBL/GenBank/DDBJ whole genome shotgun (WGS) entry which is preliminary data.</text>
</comment>
<sequence>MNMMITLPDVAAGQTGLNSLPLRWVGMEAIALPILVDGDGNQPIHITARADVFVSLEKTEAKGIHMSRLYLRLNQQLSKQRLSGSGISALLKDMVQSQQGLSQAAKLNLQFDLPLVKNALLSNESGYQNYTVTLTRELKSGSLITDLSVTIPYSSTCPCSAALSRQALSEAFARRFNTAQLDKDELIQWLASEQASIATPHSQRSYAYIRLRLTDEDLPNLPSLIFHLEQVIGTSVQTAVKRQDEQAFAKLNAQNLLFCEDAARRIKQALELMPQVSDYWFKVEHQESLHAHNAVVHDQKHHTDWLHNGHNRAY</sequence>
<dbReference type="PANTHER" id="PTHR36445">
    <property type="entry name" value="GTP CYCLOHYDROLASE MPTA"/>
    <property type="match status" value="1"/>
</dbReference>
<keyword evidence="1 2" id="KW-0378">Hydrolase</keyword>
<name>A0ABP3GKQ8_9ALTE</name>
<evidence type="ECO:0000256" key="1">
    <source>
        <dbReference type="ARBA" id="ARBA00022801"/>
    </source>
</evidence>
<comment type="catalytic activity">
    <reaction evidence="2">
        <text>GTP + H2O = 7,8-dihydroneopterin 3'-triphosphate + formate + H(+)</text>
        <dbReference type="Rhea" id="RHEA:17473"/>
        <dbReference type="ChEBI" id="CHEBI:15377"/>
        <dbReference type="ChEBI" id="CHEBI:15378"/>
        <dbReference type="ChEBI" id="CHEBI:15740"/>
        <dbReference type="ChEBI" id="CHEBI:37565"/>
        <dbReference type="ChEBI" id="CHEBI:58462"/>
        <dbReference type="EC" id="3.5.4.16"/>
    </reaction>
</comment>
<evidence type="ECO:0000313" key="4">
    <source>
        <dbReference type="Proteomes" id="UP001501757"/>
    </source>
</evidence>
<evidence type="ECO:0000313" key="3">
    <source>
        <dbReference type="EMBL" id="GAA0348290.1"/>
    </source>
</evidence>
<dbReference type="RefSeq" id="WP_343842681.1">
    <property type="nucleotide sequence ID" value="NZ_BAAAEI010000006.1"/>
</dbReference>
<dbReference type="EMBL" id="BAAAEI010000006">
    <property type="protein sequence ID" value="GAA0348290.1"/>
    <property type="molecule type" value="Genomic_DNA"/>
</dbReference>
<dbReference type="InterPro" id="IPR022838">
    <property type="entry name" value="GTP_cyclohydrolase_FolE2"/>
</dbReference>
<dbReference type="EC" id="3.5.4.16" evidence="2"/>
<dbReference type="InterPro" id="IPR003801">
    <property type="entry name" value="GTP_cyclohydrolase_FolE2/MptA"/>
</dbReference>
<reference evidence="4" key="1">
    <citation type="journal article" date="2019" name="Int. J. Syst. Evol. Microbiol.">
        <title>The Global Catalogue of Microorganisms (GCM) 10K type strain sequencing project: providing services to taxonomists for standard genome sequencing and annotation.</title>
        <authorList>
            <consortium name="The Broad Institute Genomics Platform"/>
            <consortium name="The Broad Institute Genome Sequencing Center for Infectious Disease"/>
            <person name="Wu L."/>
            <person name="Ma J."/>
        </authorList>
    </citation>
    <scope>NUCLEOTIDE SEQUENCE [LARGE SCALE GENOMIC DNA]</scope>
    <source>
        <strain evidence="4">JCM 13378</strain>
    </source>
</reference>
<evidence type="ECO:0000256" key="2">
    <source>
        <dbReference type="HAMAP-Rule" id="MF_01527"/>
    </source>
</evidence>
<dbReference type="PANTHER" id="PTHR36445:SF1">
    <property type="entry name" value="GTP CYCLOHYDROLASE MPTA"/>
    <property type="match status" value="1"/>
</dbReference>